<reference evidence="1 2" key="1">
    <citation type="submission" date="2016-02" db="EMBL/GenBank/DDBJ databases">
        <authorList>
            <consortium name="Pathogen Informatics"/>
        </authorList>
    </citation>
    <scope>NUCLEOTIDE SEQUENCE [LARGE SCALE GENOMIC DNA]</scope>
    <source>
        <strain evidence="1 2">2842STDY5881269</strain>
    </source>
</reference>
<protein>
    <submittedName>
        <fullName evidence="1">Uncharacterized protein</fullName>
    </submittedName>
</protein>
<comment type="caution">
    <text evidence="1">The sequence shown here is derived from an EMBL/GenBank/DDBJ whole genome shotgun (WGS) entry which is preliminary data.</text>
</comment>
<evidence type="ECO:0000313" key="1">
    <source>
        <dbReference type="EMBL" id="CWP40043.1"/>
    </source>
</evidence>
<dbReference type="Proteomes" id="UP000072443">
    <property type="component" value="Unassembled WGS sequence"/>
</dbReference>
<accession>A0AB33TU83</accession>
<dbReference type="AlphaFoldDB" id="A0AB33TU83"/>
<evidence type="ECO:0000313" key="2">
    <source>
        <dbReference type="Proteomes" id="UP000072443"/>
    </source>
</evidence>
<organism evidence="1 2">
    <name type="scientific">Neisseria meningitidis</name>
    <dbReference type="NCBI Taxonomy" id="487"/>
    <lineage>
        <taxon>Bacteria</taxon>
        <taxon>Pseudomonadati</taxon>
        <taxon>Pseudomonadota</taxon>
        <taxon>Betaproteobacteria</taxon>
        <taxon>Neisseriales</taxon>
        <taxon>Neisseriaceae</taxon>
        <taxon>Neisseria</taxon>
    </lineage>
</organism>
<name>A0AB33TU83_NEIME</name>
<dbReference type="EMBL" id="FEVP01000003">
    <property type="protein sequence ID" value="CWP40043.1"/>
    <property type="molecule type" value="Genomic_DNA"/>
</dbReference>
<proteinExistence type="predicted"/>
<sequence>MFVGGIAFAALFVTPVRGDTEFVELVHIEGADLHFHAFVFRADDDGVQTFIAVAFRVGDVVVELAGNGLPEAVDNAQCGVTLGDGINQNPHGADVEQPVEAEFFLHHFFVNGVDVFRTAGDFKVDIVFFEFRTQDIKEVFDVFEAFGTFFVQKQGNFAVFFGLLMAEAQIFELPFELPHAQTVGERGEDVEGFFGDGAFFGAVGGVA</sequence>
<gene>
    <name evidence="1" type="ORF">ERS514591_00349</name>
</gene>